<name>A0A3D8GSN3_9BACI</name>
<dbReference type="GO" id="GO:0004725">
    <property type="term" value="F:protein tyrosine phosphatase activity"/>
    <property type="evidence" value="ECO:0007669"/>
    <property type="project" value="InterPro"/>
</dbReference>
<organism evidence="6 7">
    <name type="scientific">Neobacillus piezotolerans</name>
    <dbReference type="NCBI Taxonomy" id="2259171"/>
    <lineage>
        <taxon>Bacteria</taxon>
        <taxon>Bacillati</taxon>
        <taxon>Bacillota</taxon>
        <taxon>Bacilli</taxon>
        <taxon>Bacillales</taxon>
        <taxon>Bacillaceae</taxon>
        <taxon>Neobacillus</taxon>
    </lineage>
</organism>
<evidence type="ECO:0000256" key="4">
    <source>
        <dbReference type="PIRSR" id="PIRSR617867-1"/>
    </source>
</evidence>
<keyword evidence="7" id="KW-1185">Reference proteome</keyword>
<evidence type="ECO:0000313" key="6">
    <source>
        <dbReference type="EMBL" id="RDU37484.1"/>
    </source>
</evidence>
<dbReference type="InterPro" id="IPR023485">
    <property type="entry name" value="Ptyr_pPase"/>
</dbReference>
<keyword evidence="3" id="KW-0904">Protein phosphatase</keyword>
<dbReference type="AlphaFoldDB" id="A0A3D8GSN3"/>
<dbReference type="InterPro" id="IPR017867">
    <property type="entry name" value="Tyr_phospatase_low_mol_wt"/>
</dbReference>
<dbReference type="InterPro" id="IPR050438">
    <property type="entry name" value="LMW_PTPase"/>
</dbReference>
<feature type="active site" evidence="4">
    <location>
        <position position="14"/>
    </location>
</feature>
<feature type="active site" description="Proton donor" evidence="4">
    <location>
        <position position="117"/>
    </location>
</feature>
<dbReference type="RefSeq" id="WP_115451158.1">
    <property type="nucleotide sequence ID" value="NZ_QNQT01000002.1"/>
</dbReference>
<dbReference type="CDD" id="cd16344">
    <property type="entry name" value="LMWPAP"/>
    <property type="match status" value="1"/>
</dbReference>
<gene>
    <name evidence="6" type="ORF">DRW41_06460</name>
</gene>
<dbReference type="Proteomes" id="UP000257144">
    <property type="component" value="Unassembled WGS sequence"/>
</dbReference>
<dbReference type="SMART" id="SM00226">
    <property type="entry name" value="LMWPc"/>
    <property type="match status" value="1"/>
</dbReference>
<dbReference type="Pfam" id="PF01451">
    <property type="entry name" value="LMWPc"/>
    <property type="match status" value="1"/>
</dbReference>
<comment type="similarity">
    <text evidence="1">Belongs to the low molecular weight phosphotyrosine protein phosphatase family.</text>
</comment>
<evidence type="ECO:0000256" key="3">
    <source>
        <dbReference type="ARBA" id="ARBA00022912"/>
    </source>
</evidence>
<dbReference type="EMBL" id="QNQT01000002">
    <property type="protein sequence ID" value="RDU37484.1"/>
    <property type="molecule type" value="Genomic_DNA"/>
</dbReference>
<dbReference type="InterPro" id="IPR036196">
    <property type="entry name" value="Ptyr_pPase_sf"/>
</dbReference>
<comment type="caution">
    <text evidence="6">The sequence shown here is derived from an EMBL/GenBank/DDBJ whole genome shotgun (WGS) entry which is preliminary data.</text>
</comment>
<sequence>MHRVLFVCTGNTCRSPMAEAILRSKKLSGVEVRSAGVFAANGAAASLNSILVMDENKIGHSHQSRLLEKEDIDWATVILAMTMTHKQAITGRFPEALGKTYTLKEFAGEKGYPDVGDPFGGDIHVYRDTFSELQGLIEKASKKLMEQEYRE</sequence>
<dbReference type="PANTHER" id="PTHR11717:SF31">
    <property type="entry name" value="LOW MOLECULAR WEIGHT PROTEIN-TYROSINE-PHOSPHATASE ETP-RELATED"/>
    <property type="match status" value="1"/>
</dbReference>
<accession>A0A3D8GSN3</accession>
<dbReference type="Gene3D" id="3.40.50.2300">
    <property type="match status" value="1"/>
</dbReference>
<protein>
    <submittedName>
        <fullName evidence="6">Low molecular weight protein arginine phosphatase</fullName>
    </submittedName>
</protein>
<dbReference type="PRINTS" id="PR00719">
    <property type="entry name" value="LMWPTPASE"/>
</dbReference>
<dbReference type="SUPFAM" id="SSF52788">
    <property type="entry name" value="Phosphotyrosine protein phosphatases I"/>
    <property type="match status" value="1"/>
</dbReference>
<evidence type="ECO:0000256" key="1">
    <source>
        <dbReference type="ARBA" id="ARBA00011063"/>
    </source>
</evidence>
<evidence type="ECO:0000313" key="7">
    <source>
        <dbReference type="Proteomes" id="UP000257144"/>
    </source>
</evidence>
<feature type="domain" description="Phosphotyrosine protein phosphatase I" evidence="5">
    <location>
        <begin position="2"/>
        <end position="147"/>
    </location>
</feature>
<reference evidence="6 7" key="1">
    <citation type="submission" date="2018-07" db="EMBL/GenBank/DDBJ databases">
        <title>Bacillus sp. YLB-04 draft genome sequence.</title>
        <authorList>
            <person name="Yu L."/>
            <person name="Tang X."/>
        </authorList>
    </citation>
    <scope>NUCLEOTIDE SEQUENCE [LARGE SCALE GENOMIC DNA]</scope>
    <source>
        <strain evidence="6 7">YLB-04</strain>
    </source>
</reference>
<proteinExistence type="inferred from homology"/>
<keyword evidence="2" id="KW-0378">Hydrolase</keyword>
<dbReference type="OrthoDB" id="9784339at2"/>
<feature type="active site" description="Nucleophile" evidence="4">
    <location>
        <position position="8"/>
    </location>
</feature>
<dbReference type="PANTHER" id="PTHR11717">
    <property type="entry name" value="LOW MOLECULAR WEIGHT PROTEIN TYROSINE PHOSPHATASE"/>
    <property type="match status" value="1"/>
</dbReference>
<evidence type="ECO:0000256" key="2">
    <source>
        <dbReference type="ARBA" id="ARBA00022801"/>
    </source>
</evidence>
<evidence type="ECO:0000259" key="5">
    <source>
        <dbReference type="SMART" id="SM00226"/>
    </source>
</evidence>